<keyword evidence="3" id="KW-0645">Protease</keyword>
<dbReference type="EMBL" id="WQLA01000001">
    <property type="protein sequence ID" value="MVN90202.1"/>
    <property type="molecule type" value="Genomic_DNA"/>
</dbReference>
<reference evidence="3 4" key="1">
    <citation type="submission" date="2019-12" db="EMBL/GenBank/DDBJ databases">
        <title>Mucilaginibacter sp. HME9299 genome sequencing and assembly.</title>
        <authorList>
            <person name="Kang H."/>
            <person name="Kim H."/>
            <person name="Joh K."/>
        </authorList>
    </citation>
    <scope>NUCLEOTIDE SEQUENCE [LARGE SCALE GENOMIC DNA]</scope>
    <source>
        <strain evidence="3 4">HME9299</strain>
    </source>
</reference>
<comment type="caution">
    <text evidence="3">The sequence shown here is derived from an EMBL/GenBank/DDBJ whole genome shotgun (WGS) entry which is preliminary data.</text>
</comment>
<dbReference type="GO" id="GO:0004175">
    <property type="term" value="F:endopeptidase activity"/>
    <property type="evidence" value="ECO:0007669"/>
    <property type="project" value="UniProtKB-ARBA"/>
</dbReference>
<feature type="transmembrane region" description="Helical" evidence="1">
    <location>
        <begin position="20"/>
        <end position="45"/>
    </location>
</feature>
<feature type="transmembrane region" description="Helical" evidence="1">
    <location>
        <begin position="201"/>
        <end position="220"/>
    </location>
</feature>
<name>A0A6I4I550_9SPHI</name>
<feature type="transmembrane region" description="Helical" evidence="1">
    <location>
        <begin position="101"/>
        <end position="122"/>
    </location>
</feature>
<organism evidence="3 4">
    <name type="scientific">Mucilaginibacter aquatilis</name>
    <dbReference type="NCBI Taxonomy" id="1517760"/>
    <lineage>
        <taxon>Bacteria</taxon>
        <taxon>Pseudomonadati</taxon>
        <taxon>Bacteroidota</taxon>
        <taxon>Sphingobacteriia</taxon>
        <taxon>Sphingobacteriales</taxon>
        <taxon>Sphingobacteriaceae</taxon>
        <taxon>Mucilaginibacter</taxon>
    </lineage>
</organism>
<dbReference type="GO" id="GO:0006508">
    <property type="term" value="P:proteolysis"/>
    <property type="evidence" value="ECO:0007669"/>
    <property type="project" value="UniProtKB-KW"/>
</dbReference>
<keyword evidence="1" id="KW-0812">Transmembrane</keyword>
<keyword evidence="3" id="KW-0482">Metalloprotease</keyword>
<dbReference type="GO" id="GO:0080120">
    <property type="term" value="P:CAAX-box protein maturation"/>
    <property type="evidence" value="ECO:0007669"/>
    <property type="project" value="UniProtKB-ARBA"/>
</dbReference>
<evidence type="ECO:0000259" key="2">
    <source>
        <dbReference type="Pfam" id="PF02517"/>
    </source>
</evidence>
<feature type="transmembrane region" description="Helical" evidence="1">
    <location>
        <begin position="227"/>
        <end position="247"/>
    </location>
</feature>
<keyword evidence="4" id="KW-1185">Reference proteome</keyword>
<keyword evidence="1" id="KW-1133">Transmembrane helix</keyword>
<dbReference type="AlphaFoldDB" id="A0A6I4I550"/>
<sequence length="311" mass="34855">MISKKPYYKQEFGPALQFAAFIGITIALLLLGNIIALAFIAVKYGANGLMEFVSIDLTSPIVTQNLWILQVAGTTIPILLIPIVFAKLLTRQPSNYLKVSASFPSMLMLIVLATMVVSMPFMETLININRKMVLPEFLKGLEDALRRAEDSAQKVTAVLLKMDSLADMFKALILVALVTAIAEELMFRGCLQTIFLQWTNSIHWAVWITAALFSAFHMEFYGFLPRLMLGVLFGYFTVWSGSIWPAVWGHFLNNGTAVVLTYLYQHKKIDINPDAQHAFNYFLPVLSAAFTLTLLLGYRWVANRKTIADSV</sequence>
<keyword evidence="1" id="KW-0472">Membrane</keyword>
<dbReference type="PANTHER" id="PTHR43592:SF15">
    <property type="entry name" value="CAAX AMINO TERMINAL PROTEASE FAMILY PROTEIN"/>
    <property type="match status" value="1"/>
</dbReference>
<dbReference type="GO" id="GO:0008237">
    <property type="term" value="F:metallopeptidase activity"/>
    <property type="evidence" value="ECO:0007669"/>
    <property type="project" value="UniProtKB-KW"/>
</dbReference>
<feature type="transmembrane region" description="Helical" evidence="1">
    <location>
        <begin position="281"/>
        <end position="301"/>
    </location>
</feature>
<dbReference type="RefSeq" id="WP_157539968.1">
    <property type="nucleotide sequence ID" value="NZ_WQLA01000001.1"/>
</dbReference>
<feature type="domain" description="CAAX prenyl protease 2/Lysostaphin resistance protein A-like" evidence="2">
    <location>
        <begin position="171"/>
        <end position="255"/>
    </location>
</feature>
<dbReference type="Proteomes" id="UP000434850">
    <property type="component" value="Unassembled WGS sequence"/>
</dbReference>
<dbReference type="OrthoDB" id="1523022at2"/>
<feature type="transmembrane region" description="Helical" evidence="1">
    <location>
        <begin position="66"/>
        <end position="89"/>
    </location>
</feature>
<keyword evidence="3" id="KW-0378">Hydrolase</keyword>
<evidence type="ECO:0000256" key="1">
    <source>
        <dbReference type="SAM" id="Phobius"/>
    </source>
</evidence>
<dbReference type="InterPro" id="IPR003675">
    <property type="entry name" value="Rce1/LyrA-like_dom"/>
</dbReference>
<accession>A0A6I4I550</accession>
<evidence type="ECO:0000313" key="3">
    <source>
        <dbReference type="EMBL" id="MVN90202.1"/>
    </source>
</evidence>
<dbReference type="Pfam" id="PF02517">
    <property type="entry name" value="Rce1-like"/>
    <property type="match status" value="1"/>
</dbReference>
<dbReference type="PANTHER" id="PTHR43592">
    <property type="entry name" value="CAAX AMINO TERMINAL PROTEASE"/>
    <property type="match status" value="1"/>
</dbReference>
<evidence type="ECO:0000313" key="4">
    <source>
        <dbReference type="Proteomes" id="UP000434850"/>
    </source>
</evidence>
<gene>
    <name evidence="3" type="ORF">GO816_03600</name>
</gene>
<protein>
    <submittedName>
        <fullName evidence="3">CPBP family intramembrane metalloprotease</fullName>
    </submittedName>
</protein>
<proteinExistence type="predicted"/>